<dbReference type="SUPFAM" id="SSF53067">
    <property type="entry name" value="Actin-like ATPase domain"/>
    <property type="match status" value="2"/>
</dbReference>
<sequence>MSVVIALDAGTTGVRVIAFNHAGLPVAAAYREFPQYFPQPGWVEHDADEIWSAFLVVMAEVAVELDRLGESIAAIGITDQRETIVVWDRTTQRPLHRAIVWQDRRTAQRCEELEAEGALELVRSRTGLVLDPYFSGTKLKWLLTEGGVDPGPGVAAGTIDTWLLWKLTDGAVHATDPSNASRTMLYDIVDGCWSQQLCDLLGVPMDLLPEVRPSSGRFGTTAATCPLGADIPISGIAGDQQAALFGQACFEPGMAKNTYGTGSFVLMNVGTACPEPVDGLLTTIAWSLPGESGSPATITYASEGAIFVTGAAVQWLRDELRIIDSAPEIGDLAASVPDSDGVVLVPAFAGLGSPWWDPHARGAVLGITRGTTRAHLARATLDAMALQTRDVVDVISASSGQQITTLRADGGAATDLVLQLQADQLGVEVQRPLVAETTALGAAYLAGLAEGFWQSLDDISDNWSVDAAFQPAADRTSADALHAQWLRAVARSRDWA</sequence>
<dbReference type="CDD" id="cd07786">
    <property type="entry name" value="FGGY_EcGK_like"/>
    <property type="match status" value="1"/>
</dbReference>
<evidence type="ECO:0000256" key="4">
    <source>
        <dbReference type="ARBA" id="ARBA00022679"/>
    </source>
</evidence>
<reference evidence="13" key="1">
    <citation type="submission" date="2020-05" db="EMBL/GenBank/DDBJ databases">
        <authorList>
            <person name="Chiriac C."/>
            <person name="Salcher M."/>
            <person name="Ghai R."/>
            <person name="Kavagutti S V."/>
        </authorList>
    </citation>
    <scope>NUCLEOTIDE SEQUENCE</scope>
</reference>
<dbReference type="EMBL" id="CAEMXZ010000013">
    <property type="protein sequence ID" value="CAB4322738.1"/>
    <property type="molecule type" value="Genomic_DNA"/>
</dbReference>
<dbReference type="AlphaFoldDB" id="A0A6J5YGM9"/>
<evidence type="ECO:0000256" key="9">
    <source>
        <dbReference type="ARBA" id="ARBA00043149"/>
    </source>
</evidence>
<dbReference type="EC" id="2.7.1.30" evidence="3"/>
<keyword evidence="8" id="KW-0067">ATP-binding</keyword>
<evidence type="ECO:0000256" key="8">
    <source>
        <dbReference type="ARBA" id="ARBA00022840"/>
    </source>
</evidence>
<feature type="domain" description="Carbohydrate kinase FGGY N-terminal" evidence="11">
    <location>
        <begin position="4"/>
        <end position="246"/>
    </location>
</feature>
<protein>
    <recommendedName>
        <fullName evidence="3">glycerol kinase</fullName>
        <ecNumber evidence="3">2.7.1.30</ecNumber>
    </recommendedName>
    <alternativeName>
        <fullName evidence="9">ATP:glycerol 3-phosphotransferase</fullName>
    </alternativeName>
</protein>
<dbReference type="Gene3D" id="3.30.420.40">
    <property type="match status" value="2"/>
</dbReference>
<organism evidence="13">
    <name type="scientific">freshwater metagenome</name>
    <dbReference type="NCBI Taxonomy" id="449393"/>
    <lineage>
        <taxon>unclassified sequences</taxon>
        <taxon>metagenomes</taxon>
        <taxon>ecological metagenomes</taxon>
    </lineage>
</organism>
<dbReference type="NCBIfam" id="NF000756">
    <property type="entry name" value="PRK00047.1"/>
    <property type="match status" value="1"/>
</dbReference>
<dbReference type="PANTHER" id="PTHR10196:SF69">
    <property type="entry name" value="GLYCEROL KINASE"/>
    <property type="match status" value="1"/>
</dbReference>
<dbReference type="PROSITE" id="PS00445">
    <property type="entry name" value="FGGY_KINASES_2"/>
    <property type="match status" value="1"/>
</dbReference>
<dbReference type="NCBIfam" id="TIGR01311">
    <property type="entry name" value="glycerol_kin"/>
    <property type="match status" value="1"/>
</dbReference>
<comment type="similarity">
    <text evidence="2">Belongs to the FGGY kinase family.</text>
</comment>
<keyword evidence="6" id="KW-0418">Kinase</keyword>
<evidence type="ECO:0000256" key="10">
    <source>
        <dbReference type="ARBA" id="ARBA00052101"/>
    </source>
</evidence>
<dbReference type="FunFam" id="3.30.420.40:FF:000007">
    <property type="entry name" value="Glycerol kinase"/>
    <property type="match status" value="1"/>
</dbReference>
<dbReference type="Pfam" id="PF02782">
    <property type="entry name" value="FGGY_C"/>
    <property type="match status" value="1"/>
</dbReference>
<dbReference type="InterPro" id="IPR018484">
    <property type="entry name" value="FGGY_N"/>
</dbReference>
<evidence type="ECO:0000256" key="7">
    <source>
        <dbReference type="ARBA" id="ARBA00022798"/>
    </source>
</evidence>
<dbReference type="GO" id="GO:0005524">
    <property type="term" value="F:ATP binding"/>
    <property type="evidence" value="ECO:0007669"/>
    <property type="project" value="UniProtKB-KW"/>
</dbReference>
<dbReference type="GO" id="GO:0006072">
    <property type="term" value="P:glycerol-3-phosphate metabolic process"/>
    <property type="evidence" value="ECO:0007669"/>
    <property type="project" value="InterPro"/>
</dbReference>
<dbReference type="InterPro" id="IPR043129">
    <property type="entry name" value="ATPase_NBD"/>
</dbReference>
<dbReference type="GO" id="GO:0019563">
    <property type="term" value="P:glycerol catabolic process"/>
    <property type="evidence" value="ECO:0007669"/>
    <property type="project" value="TreeGrafter"/>
</dbReference>
<dbReference type="InterPro" id="IPR018485">
    <property type="entry name" value="FGGY_C"/>
</dbReference>
<evidence type="ECO:0000256" key="5">
    <source>
        <dbReference type="ARBA" id="ARBA00022741"/>
    </source>
</evidence>
<dbReference type="GO" id="GO:0004370">
    <property type="term" value="F:glycerol kinase activity"/>
    <property type="evidence" value="ECO:0007669"/>
    <property type="project" value="UniProtKB-EC"/>
</dbReference>
<dbReference type="FunFam" id="3.30.420.40:FF:000008">
    <property type="entry name" value="Glycerol kinase"/>
    <property type="match status" value="1"/>
</dbReference>
<dbReference type="Pfam" id="PF00370">
    <property type="entry name" value="FGGY_N"/>
    <property type="match status" value="1"/>
</dbReference>
<name>A0A6J5YGM9_9ZZZZ</name>
<proteinExistence type="inferred from homology"/>
<keyword evidence="4" id="KW-0808">Transferase</keyword>
<keyword evidence="5" id="KW-0547">Nucleotide-binding</keyword>
<keyword evidence="7" id="KW-0319">Glycerol metabolism</keyword>
<comment type="catalytic activity">
    <reaction evidence="10">
        <text>glycerol + ATP = sn-glycerol 3-phosphate + ADP + H(+)</text>
        <dbReference type="Rhea" id="RHEA:21644"/>
        <dbReference type="ChEBI" id="CHEBI:15378"/>
        <dbReference type="ChEBI" id="CHEBI:17754"/>
        <dbReference type="ChEBI" id="CHEBI:30616"/>
        <dbReference type="ChEBI" id="CHEBI:57597"/>
        <dbReference type="ChEBI" id="CHEBI:456216"/>
        <dbReference type="EC" id="2.7.1.30"/>
    </reaction>
</comment>
<evidence type="ECO:0000259" key="12">
    <source>
        <dbReference type="Pfam" id="PF02782"/>
    </source>
</evidence>
<dbReference type="InterPro" id="IPR018483">
    <property type="entry name" value="Carb_kinase_FGGY_CS"/>
</dbReference>
<dbReference type="InterPro" id="IPR005999">
    <property type="entry name" value="Glycerol_kin"/>
</dbReference>
<evidence type="ECO:0000256" key="3">
    <source>
        <dbReference type="ARBA" id="ARBA00012099"/>
    </source>
</evidence>
<dbReference type="PIRSF" id="PIRSF000538">
    <property type="entry name" value="GlpK"/>
    <property type="match status" value="1"/>
</dbReference>
<dbReference type="PANTHER" id="PTHR10196">
    <property type="entry name" value="SUGAR KINASE"/>
    <property type="match status" value="1"/>
</dbReference>
<dbReference type="GO" id="GO:0005829">
    <property type="term" value="C:cytosol"/>
    <property type="evidence" value="ECO:0007669"/>
    <property type="project" value="TreeGrafter"/>
</dbReference>
<evidence type="ECO:0000256" key="1">
    <source>
        <dbReference type="ARBA" id="ARBA00005190"/>
    </source>
</evidence>
<evidence type="ECO:0000259" key="11">
    <source>
        <dbReference type="Pfam" id="PF00370"/>
    </source>
</evidence>
<evidence type="ECO:0000256" key="2">
    <source>
        <dbReference type="ARBA" id="ARBA00009156"/>
    </source>
</evidence>
<evidence type="ECO:0000313" key="13">
    <source>
        <dbReference type="EMBL" id="CAB4322738.1"/>
    </source>
</evidence>
<dbReference type="InterPro" id="IPR000577">
    <property type="entry name" value="Carb_kinase_FGGY"/>
</dbReference>
<accession>A0A6J5YGM9</accession>
<evidence type="ECO:0000256" key="6">
    <source>
        <dbReference type="ARBA" id="ARBA00022777"/>
    </source>
</evidence>
<gene>
    <name evidence="13" type="ORF">UFOPK1392_00475</name>
</gene>
<feature type="domain" description="Carbohydrate kinase FGGY C-terminal" evidence="12">
    <location>
        <begin position="256"/>
        <end position="449"/>
    </location>
</feature>
<comment type="pathway">
    <text evidence="1">Polyol metabolism; glycerol degradation via glycerol kinase pathway; sn-glycerol 3-phosphate from glycerol: step 1/1.</text>
</comment>